<dbReference type="eggNOG" id="KOG2806">
    <property type="taxonomic scope" value="Eukaryota"/>
</dbReference>
<sequence length="374" mass="42666">MAFKIFVNGGYWFTHTNTHFPISKIDTNLFTHLFCGGCVSINPQTYELSISNSTKPLIDQFSKAIKEKNHEVKTLLSINESEDDAKGDHGRFAAMARDSSNRATFIRSLISKARESNFDGVDLQWLYPSSREEMANFEALILECYNDFVKEGKECHKPRLILVATVFYLPYIGKDDGVMYPIETMRRTLDWVNVIAYDIFTPISSSNETGPSSALFNNPSKATLGGYFGIRTWIEKGMPTKRMIFGLPFHGWAWKLERSYNHNVFSPAQGPAQGQNISMEGLIEYRNVKKFIVDNNNVTNVLIDHKYPIAYTHCDNTWIAYESEETITAKIAKAKINLAMLGYFASNVAADDDHHSLAKAASREWRKSYGYYWW</sequence>
<dbReference type="Gene3D" id="3.10.50.10">
    <property type="match status" value="1"/>
</dbReference>
<dbReference type="GO" id="GO:0006032">
    <property type="term" value="P:chitin catabolic process"/>
    <property type="evidence" value="ECO:0000318"/>
    <property type="project" value="GO_Central"/>
</dbReference>
<dbReference type="GO" id="GO:0004568">
    <property type="term" value="F:chitinase activity"/>
    <property type="evidence" value="ECO:0000318"/>
    <property type="project" value="GO_Central"/>
</dbReference>
<dbReference type="PANTHER" id="PTHR11177:SF383">
    <property type="entry name" value="GLYCOSYL HYDROLASE FAMILY PROTEIN WITH CHITINASE INSERTION DOMAIN-CONTAINING PROTEIN"/>
    <property type="match status" value="1"/>
</dbReference>
<reference evidence="2 3" key="4">
    <citation type="journal article" date="2011" name="BMC Genomics">
        <title>RNA-Seq improves annotation of protein-coding genes in the cucumber genome.</title>
        <authorList>
            <person name="Li Z."/>
            <person name="Zhang Z."/>
            <person name="Yan P."/>
            <person name="Huang S."/>
            <person name="Fei Z."/>
            <person name="Lin K."/>
        </authorList>
    </citation>
    <scope>NUCLEOTIDE SEQUENCE [LARGE SCALE GENOMIC DNA]</scope>
    <source>
        <strain evidence="3">cv. 9930</strain>
    </source>
</reference>
<evidence type="ECO:0000259" key="1">
    <source>
        <dbReference type="PROSITE" id="PS51910"/>
    </source>
</evidence>
<dbReference type="PROSITE" id="PS51910">
    <property type="entry name" value="GH18_2"/>
    <property type="match status" value="1"/>
</dbReference>
<dbReference type="Gramene" id="KGN60736">
    <property type="protein sequence ID" value="KGN60736"/>
    <property type="gene ID" value="Csa_2G008760"/>
</dbReference>
<dbReference type="InterPro" id="IPR011583">
    <property type="entry name" value="Chitinase_II/V-like_cat"/>
</dbReference>
<dbReference type="PANTHER" id="PTHR11177">
    <property type="entry name" value="CHITINASE"/>
    <property type="match status" value="1"/>
</dbReference>
<proteinExistence type="predicted"/>
<dbReference type="SMART" id="SM00636">
    <property type="entry name" value="Glyco_18"/>
    <property type="match status" value="1"/>
</dbReference>
<reference evidence="2 3" key="1">
    <citation type="journal article" date="2009" name="Nat. Genet.">
        <title>The genome of the cucumber, Cucumis sativus L.</title>
        <authorList>
            <person name="Huang S."/>
            <person name="Li R."/>
            <person name="Zhang Z."/>
            <person name="Li L."/>
            <person name="Gu X."/>
            <person name="Fan W."/>
            <person name="Lucas W.J."/>
            <person name="Wang X."/>
            <person name="Xie B."/>
            <person name="Ni P."/>
            <person name="Ren Y."/>
            <person name="Zhu H."/>
            <person name="Li J."/>
            <person name="Lin K."/>
            <person name="Jin W."/>
            <person name="Fei Z."/>
            <person name="Li G."/>
            <person name="Staub J."/>
            <person name="Kilian A."/>
            <person name="van der Vossen E.A."/>
            <person name="Wu Y."/>
            <person name="Guo J."/>
            <person name="He J."/>
            <person name="Jia Z."/>
            <person name="Ren Y."/>
            <person name="Tian G."/>
            <person name="Lu Y."/>
            <person name="Ruan J."/>
            <person name="Qian W."/>
            <person name="Wang M."/>
            <person name="Huang Q."/>
            <person name="Li B."/>
            <person name="Xuan Z."/>
            <person name="Cao J."/>
            <person name="Asan"/>
            <person name="Wu Z."/>
            <person name="Zhang J."/>
            <person name="Cai Q."/>
            <person name="Bai Y."/>
            <person name="Zhao B."/>
            <person name="Han Y."/>
            <person name="Li Y."/>
            <person name="Li X."/>
            <person name="Wang S."/>
            <person name="Shi Q."/>
            <person name="Liu S."/>
            <person name="Cho W.K."/>
            <person name="Kim J.Y."/>
            <person name="Xu Y."/>
            <person name="Heller-Uszynska K."/>
            <person name="Miao H."/>
            <person name="Cheng Z."/>
            <person name="Zhang S."/>
            <person name="Wu J."/>
            <person name="Yang Y."/>
            <person name="Kang H."/>
            <person name="Li M."/>
            <person name="Liang H."/>
            <person name="Ren X."/>
            <person name="Shi Z."/>
            <person name="Wen M."/>
            <person name="Jian M."/>
            <person name="Yang H."/>
            <person name="Zhang G."/>
            <person name="Yang Z."/>
            <person name="Chen R."/>
            <person name="Liu S."/>
            <person name="Li J."/>
            <person name="Ma L."/>
            <person name="Liu H."/>
            <person name="Zhou Y."/>
            <person name="Zhao J."/>
            <person name="Fang X."/>
            <person name="Li G."/>
            <person name="Fang L."/>
            <person name="Li Y."/>
            <person name="Liu D."/>
            <person name="Zheng H."/>
            <person name="Zhang Y."/>
            <person name="Qin N."/>
            <person name="Li Z."/>
            <person name="Yang G."/>
            <person name="Yang S."/>
            <person name="Bolund L."/>
            <person name="Kristiansen K."/>
            <person name="Zheng H."/>
            <person name="Li S."/>
            <person name="Zhang X."/>
            <person name="Yang H."/>
            <person name="Wang J."/>
            <person name="Sun R."/>
            <person name="Zhang B."/>
            <person name="Jiang S."/>
            <person name="Wang J."/>
            <person name="Du Y."/>
            <person name="Li S."/>
        </authorList>
    </citation>
    <scope>NUCLEOTIDE SEQUENCE [LARGE SCALE GENOMIC DNA]</scope>
    <source>
        <strain evidence="3">cv. 9930</strain>
    </source>
</reference>
<name>A0A0A0LL51_CUCSA</name>
<feature type="domain" description="GH18" evidence="1">
    <location>
        <begin position="6"/>
        <end position="368"/>
    </location>
</feature>
<dbReference type="InterPro" id="IPR001223">
    <property type="entry name" value="Glyco_hydro18_cat"/>
</dbReference>
<evidence type="ECO:0000313" key="2">
    <source>
        <dbReference type="EMBL" id="KGN60736.1"/>
    </source>
</evidence>
<reference evidence="2 3" key="3">
    <citation type="journal article" date="2010" name="BMC Genomics">
        <title>Transcriptome sequencing and comparative analysis of cucumber flowers with different sex types.</title>
        <authorList>
            <person name="Guo S."/>
            <person name="Zheng Y."/>
            <person name="Joung J.G."/>
            <person name="Liu S."/>
            <person name="Zhang Z."/>
            <person name="Crasta O.R."/>
            <person name="Sobral B.W."/>
            <person name="Xu Y."/>
            <person name="Huang S."/>
            <person name="Fei Z."/>
        </authorList>
    </citation>
    <scope>NUCLEOTIDE SEQUENCE [LARGE SCALE GENOMIC DNA]</scope>
    <source>
        <strain evidence="3">cv. 9930</strain>
    </source>
</reference>
<dbReference type="InterPro" id="IPR017853">
    <property type="entry name" value="GH"/>
</dbReference>
<gene>
    <name evidence="2" type="ORF">Csa_2G008760</name>
</gene>
<accession>A0A0A0LL51</accession>
<dbReference type="InterPro" id="IPR050314">
    <property type="entry name" value="Glycosyl_Hydrlase_18"/>
</dbReference>
<dbReference type="GO" id="GO:0005576">
    <property type="term" value="C:extracellular region"/>
    <property type="evidence" value="ECO:0000318"/>
    <property type="project" value="GO_Central"/>
</dbReference>
<dbReference type="SUPFAM" id="SSF51445">
    <property type="entry name" value="(Trans)glycosidases"/>
    <property type="match status" value="1"/>
</dbReference>
<dbReference type="GO" id="GO:0008061">
    <property type="term" value="F:chitin binding"/>
    <property type="evidence" value="ECO:0007669"/>
    <property type="project" value="InterPro"/>
</dbReference>
<protein>
    <recommendedName>
        <fullName evidence="1">GH18 domain-containing protein</fullName>
    </recommendedName>
</protein>
<dbReference type="OrthoDB" id="73875at2759"/>
<dbReference type="Pfam" id="PF00704">
    <property type="entry name" value="Glyco_hydro_18"/>
    <property type="match status" value="1"/>
</dbReference>
<dbReference type="EMBL" id="CM002923">
    <property type="protein sequence ID" value="KGN60736.1"/>
    <property type="molecule type" value="Genomic_DNA"/>
</dbReference>
<dbReference type="KEGG" id="csv:101203468"/>
<evidence type="ECO:0000313" key="3">
    <source>
        <dbReference type="Proteomes" id="UP000029981"/>
    </source>
</evidence>
<reference evidence="2 3" key="2">
    <citation type="journal article" date="2009" name="PLoS ONE">
        <title>An integrated genetic and cytogenetic map of the cucumber genome.</title>
        <authorList>
            <person name="Ren Y."/>
            <person name="Zhang Z."/>
            <person name="Liu J."/>
            <person name="Staub J.E."/>
            <person name="Han Y."/>
            <person name="Cheng Z."/>
            <person name="Li X."/>
            <person name="Lu J."/>
            <person name="Miao H."/>
            <person name="Kang H."/>
            <person name="Xie B."/>
            <person name="Gu X."/>
            <person name="Wang X."/>
            <person name="Du Y."/>
            <person name="Jin W."/>
            <person name="Huang S."/>
        </authorList>
    </citation>
    <scope>NUCLEOTIDE SEQUENCE [LARGE SCALE GENOMIC DNA]</scope>
    <source>
        <strain evidence="3">cv. 9930</strain>
    </source>
</reference>
<keyword evidence="3" id="KW-1185">Reference proteome</keyword>
<dbReference type="OMA" id="LYHECRD"/>
<dbReference type="Gene3D" id="3.20.20.80">
    <property type="entry name" value="Glycosidases"/>
    <property type="match status" value="1"/>
</dbReference>
<organism evidence="2 3">
    <name type="scientific">Cucumis sativus</name>
    <name type="common">Cucumber</name>
    <dbReference type="NCBI Taxonomy" id="3659"/>
    <lineage>
        <taxon>Eukaryota</taxon>
        <taxon>Viridiplantae</taxon>
        <taxon>Streptophyta</taxon>
        <taxon>Embryophyta</taxon>
        <taxon>Tracheophyta</taxon>
        <taxon>Spermatophyta</taxon>
        <taxon>Magnoliopsida</taxon>
        <taxon>eudicotyledons</taxon>
        <taxon>Gunneridae</taxon>
        <taxon>Pentapetalae</taxon>
        <taxon>rosids</taxon>
        <taxon>fabids</taxon>
        <taxon>Cucurbitales</taxon>
        <taxon>Cucurbitaceae</taxon>
        <taxon>Benincaseae</taxon>
        <taxon>Cucumis</taxon>
    </lineage>
</organism>
<dbReference type="SUPFAM" id="SSF54556">
    <property type="entry name" value="Chitinase insertion domain"/>
    <property type="match status" value="1"/>
</dbReference>
<dbReference type="GO" id="GO:0005975">
    <property type="term" value="P:carbohydrate metabolic process"/>
    <property type="evidence" value="ECO:0007669"/>
    <property type="project" value="InterPro"/>
</dbReference>
<dbReference type="STRING" id="3659.A0A0A0LL51"/>
<dbReference type="InterPro" id="IPR029070">
    <property type="entry name" value="Chitinase_insertion_sf"/>
</dbReference>
<dbReference type="Proteomes" id="UP000029981">
    <property type="component" value="Chromosome 2"/>
</dbReference>
<dbReference type="AlphaFoldDB" id="A0A0A0LL51"/>